<dbReference type="STRING" id="1798496.A3C94_02995"/>
<evidence type="ECO:0000313" key="2">
    <source>
        <dbReference type="Proteomes" id="UP000177232"/>
    </source>
</evidence>
<dbReference type="Proteomes" id="UP000177232">
    <property type="component" value="Unassembled WGS sequence"/>
</dbReference>
<reference evidence="1 2" key="1">
    <citation type="journal article" date="2016" name="Nat. Commun.">
        <title>Thousands of microbial genomes shed light on interconnected biogeochemical processes in an aquifer system.</title>
        <authorList>
            <person name="Anantharaman K."/>
            <person name="Brown C.T."/>
            <person name="Hug L.A."/>
            <person name="Sharon I."/>
            <person name="Castelle C.J."/>
            <person name="Probst A.J."/>
            <person name="Thomas B.C."/>
            <person name="Singh A."/>
            <person name="Wilkins M.J."/>
            <person name="Karaoz U."/>
            <person name="Brodie E.L."/>
            <person name="Williams K.H."/>
            <person name="Hubbard S.S."/>
            <person name="Banfield J.F."/>
        </authorList>
    </citation>
    <scope>NUCLEOTIDE SEQUENCE [LARGE SCALE GENOMIC DNA]</scope>
</reference>
<organism evidence="1 2">
    <name type="scientific">Candidatus Kaiserbacteria bacterium RIFCSPHIGHO2_02_FULL_55_17</name>
    <dbReference type="NCBI Taxonomy" id="1798496"/>
    <lineage>
        <taxon>Bacteria</taxon>
        <taxon>Candidatus Kaiseribacteriota</taxon>
    </lineage>
</organism>
<name>A0A1F6DTP5_9BACT</name>
<gene>
    <name evidence="1" type="ORF">A3C94_02995</name>
</gene>
<sequence>MSIVTRCSPTHENLLQTALDAVKPFISADKPFSAQIADTTEGQARYVDRFLQPYGRGQYVKFDIDAEHDIGDGHHFHCREEAAQAIAAAYEAAFGKTYGKDVVDREICLVIYFGAHLASFRALRSEIATAIYRCKTTSFGILSKGDFAEKMGVFLAAQEAGIWPADDVLQRVKKFLETLYVEAERRLKK</sequence>
<comment type="caution">
    <text evidence="1">The sequence shown here is derived from an EMBL/GenBank/DDBJ whole genome shotgun (WGS) entry which is preliminary data.</text>
</comment>
<protein>
    <submittedName>
        <fullName evidence="1">Uncharacterized protein</fullName>
    </submittedName>
</protein>
<dbReference type="EMBL" id="MFLJ01000011">
    <property type="protein sequence ID" value="OGG64768.1"/>
    <property type="molecule type" value="Genomic_DNA"/>
</dbReference>
<dbReference type="AlphaFoldDB" id="A0A1F6DTP5"/>
<evidence type="ECO:0000313" key="1">
    <source>
        <dbReference type="EMBL" id="OGG64768.1"/>
    </source>
</evidence>
<accession>A0A1F6DTP5</accession>
<proteinExistence type="predicted"/>